<dbReference type="InterPro" id="IPR029150">
    <property type="entry name" value="dCache_3"/>
</dbReference>
<evidence type="ECO:0000256" key="4">
    <source>
        <dbReference type="SAM" id="Coils"/>
    </source>
</evidence>
<proteinExistence type="inferred from homology"/>
<organism evidence="9 10">
    <name type="scientific">Blastochloris sulfoviridis</name>
    <dbReference type="NCBI Taxonomy" id="50712"/>
    <lineage>
        <taxon>Bacteria</taxon>
        <taxon>Pseudomonadati</taxon>
        <taxon>Pseudomonadota</taxon>
        <taxon>Alphaproteobacteria</taxon>
        <taxon>Hyphomicrobiales</taxon>
        <taxon>Blastochloridaceae</taxon>
        <taxon>Blastochloris</taxon>
    </lineage>
</organism>
<evidence type="ECO:0000256" key="2">
    <source>
        <dbReference type="ARBA" id="ARBA00029447"/>
    </source>
</evidence>
<feature type="compositionally biased region" description="Low complexity" evidence="5">
    <location>
        <begin position="1"/>
        <end position="15"/>
    </location>
</feature>
<sequence>MRIPPTRAARWPAAPEGGGQASSERPGRVGVALIGIYTSKPARRVAARASPIGRRDVPGRVMMEKEFRRPVVIPRLDYRPLGSAAQIRATCGEGHMRLQTGLTMAICGSLALAAVGFFSTSWWFTEKIVAESLHSRLASESARFESEVASQAMRALSLSRLVSSLPEVKRAFAAGEREQLAAMLAPAFEALRVDGIEQFQFHTPPATSFLRLHKPGAFGDDLAGFRPTVVEANANKAEVHGLEHGVAGAGIRGVVPVQGEGAHIGSVEFGIAFGEDLAMQFTQRTATWVALFVDGKAGLTQVASTFPNGFAPTPEQLSAARNDAVMDDHAILDGSSLAIKYAPLHDLGGRTVGVVALGVDRTDLDAMQWQSTMVFGAVSLAALLLGFGIAFRLNGVIARPLNALGACMKELAGGSTAIAIPPKTQIDEINQMAGTVAVFRDTAIERETLAAETARAQAERDRANQRMEAAIESFRTSVAGVLDAVDANTERLRGTAHALGDLAGNASSEAGSAAVASEETTASVQAVASAAEELSSSIQEIARQVATASGVITQAGTTTETSVREIEALAAAGAKIGAVVDLIQAIAAQTNLLALNATIEAARAGDAGRGFAVVASEVKSLAAQTASATEEIASQIATIQASTKAAVGAIREVSHAMTDIQGVTGSIASAVEEQSAATNEIAASIQRAADVTNSLASNVSGVTVAINETGNSATEVQSASDDLARQSERLAAEVKDFLHHLRSDDAAAA</sequence>
<accession>A0A5M6I4J6</accession>
<reference evidence="9 10" key="1">
    <citation type="submission" date="2019-09" db="EMBL/GenBank/DDBJ databases">
        <title>Draft Whole-Genome sequence of Blastochloris sulfoviridis DSM 729.</title>
        <authorList>
            <person name="Meyer T.E."/>
            <person name="Kyndt J.A."/>
        </authorList>
    </citation>
    <scope>NUCLEOTIDE SEQUENCE [LARGE SCALE GENOMIC DNA]</scope>
    <source>
        <strain evidence="9 10">DSM 729</strain>
    </source>
</reference>
<comment type="similarity">
    <text evidence="2">Belongs to the methyl-accepting chemotaxis (MCP) protein family.</text>
</comment>
<feature type="coiled-coil region" evidence="4">
    <location>
        <begin position="446"/>
        <end position="473"/>
    </location>
</feature>
<feature type="transmembrane region" description="Helical" evidence="6">
    <location>
        <begin position="373"/>
        <end position="391"/>
    </location>
</feature>
<dbReference type="Pfam" id="PF00015">
    <property type="entry name" value="MCPsignal"/>
    <property type="match status" value="1"/>
</dbReference>
<evidence type="ECO:0000259" key="7">
    <source>
        <dbReference type="PROSITE" id="PS50111"/>
    </source>
</evidence>
<keyword evidence="6" id="KW-0812">Transmembrane</keyword>
<dbReference type="Proteomes" id="UP000323886">
    <property type="component" value="Unassembled WGS sequence"/>
</dbReference>
<evidence type="ECO:0000256" key="3">
    <source>
        <dbReference type="PROSITE-ProRule" id="PRU00284"/>
    </source>
</evidence>
<dbReference type="PANTHER" id="PTHR32089:SF112">
    <property type="entry name" value="LYSOZYME-LIKE PROTEIN-RELATED"/>
    <property type="match status" value="1"/>
</dbReference>
<comment type="caution">
    <text evidence="9">The sequence shown here is derived from an EMBL/GenBank/DDBJ whole genome shotgun (WGS) entry which is preliminary data.</text>
</comment>
<dbReference type="AlphaFoldDB" id="A0A5M6I4J6"/>
<dbReference type="GO" id="GO:0006935">
    <property type="term" value="P:chemotaxis"/>
    <property type="evidence" value="ECO:0007669"/>
    <property type="project" value="InterPro"/>
</dbReference>
<dbReference type="Gene3D" id="6.10.340.10">
    <property type="match status" value="1"/>
</dbReference>
<feature type="region of interest" description="Disordered" evidence="5">
    <location>
        <begin position="1"/>
        <end position="25"/>
    </location>
</feature>
<evidence type="ECO:0000313" key="10">
    <source>
        <dbReference type="Proteomes" id="UP000323886"/>
    </source>
</evidence>
<dbReference type="EMBL" id="VWPL01000003">
    <property type="protein sequence ID" value="KAA5603113.1"/>
    <property type="molecule type" value="Genomic_DNA"/>
</dbReference>
<feature type="transmembrane region" description="Helical" evidence="6">
    <location>
        <begin position="102"/>
        <end position="124"/>
    </location>
</feature>
<dbReference type="InterPro" id="IPR029151">
    <property type="entry name" value="Sensor-like_sf"/>
</dbReference>
<name>A0A5M6I4J6_9HYPH</name>
<gene>
    <name evidence="9" type="ORF">F1193_02480</name>
</gene>
<evidence type="ECO:0000256" key="1">
    <source>
        <dbReference type="ARBA" id="ARBA00023224"/>
    </source>
</evidence>
<dbReference type="InterPro" id="IPR004090">
    <property type="entry name" value="Chemotax_Me-accpt_rcpt"/>
</dbReference>
<dbReference type="OrthoDB" id="1776073at2"/>
<dbReference type="GO" id="GO:0004888">
    <property type="term" value="F:transmembrane signaling receptor activity"/>
    <property type="evidence" value="ECO:0007669"/>
    <property type="project" value="InterPro"/>
</dbReference>
<dbReference type="PRINTS" id="PR00260">
    <property type="entry name" value="CHEMTRNSDUCR"/>
</dbReference>
<dbReference type="PANTHER" id="PTHR32089">
    <property type="entry name" value="METHYL-ACCEPTING CHEMOTAXIS PROTEIN MCPB"/>
    <property type="match status" value="1"/>
</dbReference>
<feature type="domain" description="Methyl-accepting transducer" evidence="7">
    <location>
        <begin position="488"/>
        <end position="724"/>
    </location>
</feature>
<dbReference type="SMART" id="SM00283">
    <property type="entry name" value="MA"/>
    <property type="match status" value="1"/>
</dbReference>
<dbReference type="InterPro" id="IPR004089">
    <property type="entry name" value="MCPsignal_dom"/>
</dbReference>
<dbReference type="PROSITE" id="PS50111">
    <property type="entry name" value="CHEMOTAXIS_TRANSDUC_2"/>
    <property type="match status" value="1"/>
</dbReference>
<feature type="domain" description="HAMP" evidence="8">
    <location>
        <begin position="395"/>
        <end position="448"/>
    </location>
</feature>
<keyword evidence="6" id="KW-0472">Membrane</keyword>
<evidence type="ECO:0000259" key="8">
    <source>
        <dbReference type="PROSITE" id="PS50885"/>
    </source>
</evidence>
<keyword evidence="6" id="KW-1133">Transmembrane helix</keyword>
<evidence type="ECO:0000256" key="6">
    <source>
        <dbReference type="SAM" id="Phobius"/>
    </source>
</evidence>
<dbReference type="GO" id="GO:0016020">
    <property type="term" value="C:membrane"/>
    <property type="evidence" value="ECO:0007669"/>
    <property type="project" value="InterPro"/>
</dbReference>
<evidence type="ECO:0000313" key="9">
    <source>
        <dbReference type="EMBL" id="KAA5603113.1"/>
    </source>
</evidence>
<dbReference type="InterPro" id="IPR003660">
    <property type="entry name" value="HAMP_dom"/>
</dbReference>
<keyword evidence="4" id="KW-0175">Coiled coil</keyword>
<dbReference type="Pfam" id="PF14827">
    <property type="entry name" value="dCache_3"/>
    <property type="match status" value="1"/>
</dbReference>
<dbReference type="SUPFAM" id="SSF103190">
    <property type="entry name" value="Sensory domain-like"/>
    <property type="match status" value="1"/>
</dbReference>
<dbReference type="PROSITE" id="PS50885">
    <property type="entry name" value="HAMP"/>
    <property type="match status" value="1"/>
</dbReference>
<dbReference type="GO" id="GO:0007165">
    <property type="term" value="P:signal transduction"/>
    <property type="evidence" value="ECO:0007669"/>
    <property type="project" value="UniProtKB-KW"/>
</dbReference>
<keyword evidence="10" id="KW-1185">Reference proteome</keyword>
<keyword evidence="1 3" id="KW-0807">Transducer</keyword>
<evidence type="ECO:0000256" key="5">
    <source>
        <dbReference type="SAM" id="MobiDB-lite"/>
    </source>
</evidence>
<dbReference type="SUPFAM" id="SSF158472">
    <property type="entry name" value="HAMP domain-like"/>
    <property type="match status" value="1"/>
</dbReference>
<dbReference type="SUPFAM" id="SSF58104">
    <property type="entry name" value="Methyl-accepting chemotaxis protein (MCP) signaling domain"/>
    <property type="match status" value="1"/>
</dbReference>
<protein>
    <submittedName>
        <fullName evidence="9">Methyl-accepting chemotaxis protein</fullName>
    </submittedName>
</protein>
<dbReference type="Gene3D" id="1.10.287.950">
    <property type="entry name" value="Methyl-accepting chemotaxis protein"/>
    <property type="match status" value="1"/>
</dbReference>